<keyword evidence="1" id="KW-0472">Membrane</keyword>
<keyword evidence="1" id="KW-1133">Transmembrane helix</keyword>
<feature type="transmembrane region" description="Helical" evidence="1">
    <location>
        <begin position="128"/>
        <end position="150"/>
    </location>
</feature>
<accession>A0ABW5C5C6</accession>
<dbReference type="RefSeq" id="WP_379053255.1">
    <property type="nucleotide sequence ID" value="NZ_JBHUIK010000007.1"/>
</dbReference>
<name>A0ABW5C5C6_9BACI</name>
<evidence type="ECO:0000256" key="1">
    <source>
        <dbReference type="SAM" id="Phobius"/>
    </source>
</evidence>
<comment type="caution">
    <text evidence="2">The sequence shown here is derived from an EMBL/GenBank/DDBJ whole genome shotgun (WGS) entry which is preliminary data.</text>
</comment>
<feature type="transmembrane region" description="Helical" evidence="1">
    <location>
        <begin position="224"/>
        <end position="246"/>
    </location>
</feature>
<feature type="transmembrane region" description="Helical" evidence="1">
    <location>
        <begin position="26"/>
        <end position="48"/>
    </location>
</feature>
<feature type="transmembrane region" description="Helical" evidence="1">
    <location>
        <begin position="93"/>
        <end position="116"/>
    </location>
</feature>
<feature type="transmembrane region" description="Helical" evidence="1">
    <location>
        <begin position="156"/>
        <end position="178"/>
    </location>
</feature>
<feature type="transmembrane region" description="Helical" evidence="1">
    <location>
        <begin position="69"/>
        <end position="87"/>
    </location>
</feature>
<reference evidence="3" key="1">
    <citation type="journal article" date="2019" name="Int. J. Syst. Evol. Microbiol.">
        <title>The Global Catalogue of Microorganisms (GCM) 10K type strain sequencing project: providing services to taxonomists for standard genome sequencing and annotation.</title>
        <authorList>
            <consortium name="The Broad Institute Genomics Platform"/>
            <consortium name="The Broad Institute Genome Sequencing Center for Infectious Disease"/>
            <person name="Wu L."/>
            <person name="Ma J."/>
        </authorList>
    </citation>
    <scope>NUCLEOTIDE SEQUENCE [LARGE SCALE GENOMIC DNA]</scope>
    <source>
        <strain evidence="3">CGMCC 1.15474</strain>
    </source>
</reference>
<feature type="transmembrane region" description="Helical" evidence="1">
    <location>
        <begin position="299"/>
        <end position="320"/>
    </location>
</feature>
<feature type="transmembrane region" description="Helical" evidence="1">
    <location>
        <begin position="199"/>
        <end position="218"/>
    </location>
</feature>
<dbReference type="EMBL" id="JBHUIK010000007">
    <property type="protein sequence ID" value="MFD2216379.1"/>
    <property type="molecule type" value="Genomic_DNA"/>
</dbReference>
<protein>
    <recommendedName>
        <fullName evidence="4">Voltage-dependent anion channel</fullName>
    </recommendedName>
</protein>
<organism evidence="2 3">
    <name type="scientific">Metabacillus endolithicus</name>
    <dbReference type="NCBI Taxonomy" id="1535204"/>
    <lineage>
        <taxon>Bacteria</taxon>
        <taxon>Bacillati</taxon>
        <taxon>Bacillota</taxon>
        <taxon>Bacilli</taxon>
        <taxon>Bacillales</taxon>
        <taxon>Bacillaceae</taxon>
        <taxon>Metabacillus</taxon>
    </lineage>
</organism>
<feature type="transmembrane region" description="Helical" evidence="1">
    <location>
        <begin position="258"/>
        <end position="279"/>
    </location>
</feature>
<keyword evidence="3" id="KW-1185">Reference proteome</keyword>
<evidence type="ECO:0000313" key="3">
    <source>
        <dbReference type="Proteomes" id="UP001597318"/>
    </source>
</evidence>
<dbReference type="Proteomes" id="UP001597318">
    <property type="component" value="Unassembled WGS sequence"/>
</dbReference>
<evidence type="ECO:0008006" key="4">
    <source>
        <dbReference type="Google" id="ProtNLM"/>
    </source>
</evidence>
<evidence type="ECO:0000313" key="2">
    <source>
        <dbReference type="EMBL" id="MFD2216379.1"/>
    </source>
</evidence>
<sequence>MAAVMAVGIITQGVFTNYFSFVDTNIFGKLLSAFTISLWASFLFSLVLAFRDRQFINIHYDNPINRFGIGTWVASTSVCSILISNNFPERLQLVKYVTILNVILWMTYIIISIIALRDIHRLELTNKVHGILLLTTVSTQSIVLLLNTVFKEKVAFYINISLLLVGTLFYIICAILILNRYLKSYKSLNIEDEWQNTNCILHGAVSITGLACILSNAFDDLMITLLWVIAASVFLVVELVEIYRLFKRIKRFGIWDGLFIYDVTQWSRIFTFGMFYALTFRSYTGVGSYSQVQKLVISVGVWVILLLIIFEFILSIRGIINLSVKDTRQSKKVVDR</sequence>
<gene>
    <name evidence="2" type="ORF">ACFSKK_22130</name>
</gene>
<proteinExistence type="predicted"/>
<keyword evidence="1" id="KW-0812">Transmembrane</keyword>